<evidence type="ECO:0000256" key="3">
    <source>
        <dbReference type="ARBA" id="ARBA00022431"/>
    </source>
</evidence>
<dbReference type="InterPro" id="IPR003514">
    <property type="entry name" value="Microviridae_protein_F"/>
</dbReference>
<evidence type="ECO:0000256" key="1">
    <source>
        <dbReference type="ARBA" id="ARBA00004328"/>
    </source>
</evidence>
<dbReference type="EMBL" id="PP511892">
    <property type="protein sequence ID" value="XCD08570.1"/>
    <property type="molecule type" value="Genomic_DNA"/>
</dbReference>
<keyword evidence="4" id="KW-0167">Capsid protein</keyword>
<protein>
    <submittedName>
        <fullName evidence="6">Major capsid protein</fullName>
    </submittedName>
</protein>
<comment type="similarity">
    <text evidence="2">Belongs to the microviridae F protein family.</text>
</comment>
<dbReference type="Pfam" id="PF02305">
    <property type="entry name" value="Phage_F"/>
    <property type="match status" value="2"/>
</dbReference>
<dbReference type="InterPro" id="IPR037002">
    <property type="entry name" value="Microviridae_protein_F_sf"/>
</dbReference>
<keyword evidence="5" id="KW-0946">Virion</keyword>
<proteinExistence type="inferred from homology"/>
<evidence type="ECO:0000256" key="5">
    <source>
        <dbReference type="ARBA" id="ARBA00022844"/>
    </source>
</evidence>
<dbReference type="GO" id="GO:0005198">
    <property type="term" value="F:structural molecule activity"/>
    <property type="evidence" value="ECO:0007669"/>
    <property type="project" value="InterPro"/>
</dbReference>
<sequence>MNSVFKSVGALRPSRSAFDLSYSKTFDCDMGQLIPVYFEECVPGDTFKLANRIVIRANPLQSPCFTSIKCRTDYFFIPARLPYPDFETFISNGQDGRQVLPIPITGVGFPVLKKAPKVNSTPAEEGNSDYNAVYCLMLDGMSDSQYGTATFYKYSFWDYIAYPLTLNGSTAADSWQYSDWDTTKSYPYVTPSMYLLDNPTFWPYACYNLVWNEYYRDENLEKPFIFAPLDPRQATRININSYLDGFRPNDTYLGQEYIMPYPIGHPSSIQNLAWRKDYFTSSLPFQQRGVAPAIPISGDLPITFDFATNQALGVIGSTSVSSPTSGQQIQSPLANFNDIDKSIGFLTNGLSQFGGRALMVPNYSTSDAKGDFTPVWNNAVSADVSQLVSIRVSELRDIVQTQKWLERNARGGVRYTELLRAHFGEAPADGTLQRPVYIGGSNSPVMVTTVLQTSETTSNSPLGDYAGQALMADKTYIGKYHASEYGFILGIMSIYPDINYSQGLNPRYTRRTNLDFFWPEFVNLSEQAVLEREIFVTPTASTGDIPYNFSSGAVFGYQGRYNEMRMRNNELCGSIRDDSLGYWVIKRNFKEAPLLNRSFIRMNPLELRGLFSVQSRPPFIVDYGNIVTAIRPMPYVAEPGLVDHH</sequence>
<dbReference type="Gene3D" id="2.60.169.10">
    <property type="entry name" value="Microviridae F protein"/>
    <property type="match status" value="2"/>
</dbReference>
<evidence type="ECO:0000313" key="6">
    <source>
        <dbReference type="EMBL" id="XCD08570.1"/>
    </source>
</evidence>
<dbReference type="SUPFAM" id="SSF88645">
    <property type="entry name" value="ssDNA viruses"/>
    <property type="match status" value="2"/>
</dbReference>
<dbReference type="InterPro" id="IPR016184">
    <property type="entry name" value="Capsid/spike_ssDNA_virus"/>
</dbReference>
<dbReference type="GO" id="GO:0039615">
    <property type="term" value="C:T=1 icosahedral viral capsid"/>
    <property type="evidence" value="ECO:0007669"/>
    <property type="project" value="UniProtKB-KW"/>
</dbReference>
<keyword evidence="3" id="KW-1140">T=1 icosahedral capsid protein</keyword>
<comment type="subcellular location">
    <subcellularLocation>
        <location evidence="1">Virion</location>
    </subcellularLocation>
</comment>
<accession>A0AAU8B877</accession>
<name>A0AAU8B877_9VIRU</name>
<reference evidence="6" key="1">
    <citation type="submission" date="2024-03" db="EMBL/GenBank/DDBJ databases">
        <title>Diverse circular DNA viruses in blood, oral, and fecal samples of captive lemurs.</title>
        <authorList>
            <person name="Paietta E.N."/>
            <person name="Kraberger S."/>
            <person name="Lund M.C."/>
            <person name="Custer J.M."/>
            <person name="Vargas K.M."/>
            <person name="Ehmke E.E."/>
            <person name="Yoder A.D."/>
            <person name="Varsani A."/>
        </authorList>
    </citation>
    <scope>NUCLEOTIDE SEQUENCE</scope>
    <source>
        <strain evidence="6">Duke_43SS_64</strain>
    </source>
</reference>
<organism evidence="6">
    <name type="scientific">Dulem virus 177</name>
    <dbReference type="NCBI Taxonomy" id="3145654"/>
    <lineage>
        <taxon>Viruses</taxon>
        <taxon>Monodnaviria</taxon>
        <taxon>Sangervirae</taxon>
        <taxon>Phixviricota</taxon>
        <taxon>Malgrandaviricetes</taxon>
        <taxon>Petitvirales</taxon>
        <taxon>Microviridae</taxon>
        <taxon>Microvirus</taxon>
    </lineage>
</organism>
<evidence type="ECO:0000256" key="2">
    <source>
        <dbReference type="ARBA" id="ARBA00009963"/>
    </source>
</evidence>
<evidence type="ECO:0000256" key="4">
    <source>
        <dbReference type="ARBA" id="ARBA00022561"/>
    </source>
</evidence>